<dbReference type="GO" id="GO:0034605">
    <property type="term" value="P:cellular response to heat"/>
    <property type="evidence" value="ECO:0000318"/>
    <property type="project" value="GO_Central"/>
</dbReference>
<evidence type="ECO:0000256" key="7">
    <source>
        <dbReference type="ARBA" id="ARBA00023163"/>
    </source>
</evidence>
<evidence type="ECO:0000313" key="15">
    <source>
        <dbReference type="EMBL" id="KAJ0202873.1"/>
    </source>
</evidence>
<dbReference type="FunFam" id="1.10.10.10:FF:000057">
    <property type="entry name" value="Heat shock transcription factor 1"/>
    <property type="match status" value="1"/>
</dbReference>
<dbReference type="Gene3D" id="1.10.10.10">
    <property type="entry name" value="Winged helix-like DNA-binding domain superfamily/Winged helix DNA-binding domain"/>
    <property type="match status" value="1"/>
</dbReference>
<evidence type="ECO:0000256" key="9">
    <source>
        <dbReference type="ARBA" id="ARBA00055747"/>
    </source>
</evidence>
<dbReference type="InterPro" id="IPR036388">
    <property type="entry name" value="WH-like_DNA-bd_sf"/>
</dbReference>
<accession>A0A9R1VB64</accession>
<comment type="similarity">
    <text evidence="2 11">Belongs to the HSF family.</text>
</comment>
<keyword evidence="16" id="KW-1185">Reference proteome</keyword>
<comment type="caution">
    <text evidence="15">The sequence shown here is derived from an EMBL/GenBank/DDBJ whole genome shotgun (WGS) entry which is preliminary data.</text>
</comment>
<dbReference type="PRINTS" id="PR00056">
    <property type="entry name" value="HSFDOMAIN"/>
</dbReference>
<feature type="domain" description="HSF-type DNA-binding" evidence="14">
    <location>
        <begin position="128"/>
        <end position="152"/>
    </location>
</feature>
<keyword evidence="3" id="KW-0597">Phosphoprotein</keyword>
<dbReference type="InterPro" id="IPR036390">
    <property type="entry name" value="WH_DNA-bd_sf"/>
</dbReference>
<keyword evidence="6" id="KW-0238">DNA-binding</keyword>
<dbReference type="Gramene" id="rna-gnl|WGS:NBSK|LSAT_5X142940_mrna">
    <property type="protein sequence ID" value="cds-PLY65792.1"/>
    <property type="gene ID" value="gene-LSAT_5X142940"/>
</dbReference>
<evidence type="ECO:0000256" key="13">
    <source>
        <dbReference type="SAM" id="MobiDB-lite"/>
    </source>
</evidence>
<dbReference type="Proteomes" id="UP000235145">
    <property type="component" value="Unassembled WGS sequence"/>
</dbReference>
<dbReference type="PROSITE" id="PS00434">
    <property type="entry name" value="HSF_DOMAIN"/>
    <property type="match status" value="1"/>
</dbReference>
<dbReference type="Pfam" id="PF00447">
    <property type="entry name" value="HSF_DNA-bind"/>
    <property type="match status" value="1"/>
</dbReference>
<evidence type="ECO:0000256" key="5">
    <source>
        <dbReference type="ARBA" id="ARBA00023016"/>
    </source>
</evidence>
<comment type="subcellular location">
    <subcellularLocation>
        <location evidence="1">Nucleus</location>
    </subcellularLocation>
</comment>
<keyword evidence="12" id="KW-0175">Coiled coil</keyword>
<keyword evidence="4" id="KW-0805">Transcription regulation</keyword>
<dbReference type="SMART" id="SM00415">
    <property type="entry name" value="HSF"/>
    <property type="match status" value="1"/>
</dbReference>
<evidence type="ECO:0000259" key="14">
    <source>
        <dbReference type="PROSITE" id="PS00434"/>
    </source>
</evidence>
<dbReference type="OrthoDB" id="60033at2759"/>
<feature type="coiled-coil region" evidence="12">
    <location>
        <begin position="196"/>
        <end position="223"/>
    </location>
</feature>
<dbReference type="SUPFAM" id="SSF46785">
    <property type="entry name" value="Winged helix' DNA-binding domain"/>
    <property type="match status" value="1"/>
</dbReference>
<dbReference type="GO" id="GO:0043565">
    <property type="term" value="F:sequence-specific DNA binding"/>
    <property type="evidence" value="ECO:0007669"/>
    <property type="project" value="InterPro"/>
</dbReference>
<evidence type="ECO:0000256" key="12">
    <source>
        <dbReference type="SAM" id="Coils"/>
    </source>
</evidence>
<gene>
    <name evidence="15" type="ORF">LSAT_V11C500280330</name>
</gene>
<dbReference type="PANTHER" id="PTHR10015:SF448">
    <property type="entry name" value="HEAT STRESS TRANSCRIPTION FACTOR A-7A-LIKE"/>
    <property type="match status" value="1"/>
</dbReference>
<evidence type="ECO:0000256" key="3">
    <source>
        <dbReference type="ARBA" id="ARBA00022553"/>
    </source>
</evidence>
<name>A0A9R1VB64_LACSA</name>
<evidence type="ECO:0000256" key="8">
    <source>
        <dbReference type="ARBA" id="ARBA00023242"/>
    </source>
</evidence>
<evidence type="ECO:0000256" key="4">
    <source>
        <dbReference type="ARBA" id="ARBA00023015"/>
    </source>
</evidence>
<dbReference type="AlphaFoldDB" id="A0A9R1VB64"/>
<keyword evidence="7" id="KW-0804">Transcription</keyword>
<dbReference type="GO" id="GO:0003700">
    <property type="term" value="F:DNA-binding transcription factor activity"/>
    <property type="evidence" value="ECO:0000318"/>
    <property type="project" value="GO_Central"/>
</dbReference>
<dbReference type="InterPro" id="IPR000232">
    <property type="entry name" value="HSF_DNA-bd"/>
</dbReference>
<evidence type="ECO:0000256" key="2">
    <source>
        <dbReference type="ARBA" id="ARBA00006403"/>
    </source>
</evidence>
<proteinExistence type="inferred from homology"/>
<dbReference type="PANTHER" id="PTHR10015">
    <property type="entry name" value="HEAT SHOCK TRANSCRIPTION FACTOR"/>
    <property type="match status" value="1"/>
</dbReference>
<feature type="region of interest" description="Disordered" evidence="13">
    <location>
        <begin position="1"/>
        <end position="20"/>
    </location>
</feature>
<keyword evidence="8" id="KW-0539">Nucleus</keyword>
<evidence type="ECO:0000256" key="11">
    <source>
        <dbReference type="RuleBase" id="RU004020"/>
    </source>
</evidence>
<organism evidence="15 16">
    <name type="scientific">Lactuca sativa</name>
    <name type="common">Garden lettuce</name>
    <dbReference type="NCBI Taxonomy" id="4236"/>
    <lineage>
        <taxon>Eukaryota</taxon>
        <taxon>Viridiplantae</taxon>
        <taxon>Streptophyta</taxon>
        <taxon>Embryophyta</taxon>
        <taxon>Tracheophyta</taxon>
        <taxon>Spermatophyta</taxon>
        <taxon>Magnoliopsida</taxon>
        <taxon>eudicotyledons</taxon>
        <taxon>Gunneridae</taxon>
        <taxon>Pentapetalae</taxon>
        <taxon>asterids</taxon>
        <taxon>campanulids</taxon>
        <taxon>Asterales</taxon>
        <taxon>Asteraceae</taxon>
        <taxon>Cichorioideae</taxon>
        <taxon>Cichorieae</taxon>
        <taxon>Lactucinae</taxon>
        <taxon>Lactuca</taxon>
    </lineage>
</organism>
<reference evidence="15 16" key="1">
    <citation type="journal article" date="2017" name="Nat. Commun.">
        <title>Genome assembly with in vitro proximity ligation data and whole-genome triplication in lettuce.</title>
        <authorList>
            <person name="Reyes-Chin-Wo S."/>
            <person name="Wang Z."/>
            <person name="Yang X."/>
            <person name="Kozik A."/>
            <person name="Arikit S."/>
            <person name="Song C."/>
            <person name="Xia L."/>
            <person name="Froenicke L."/>
            <person name="Lavelle D.O."/>
            <person name="Truco M.J."/>
            <person name="Xia R."/>
            <person name="Zhu S."/>
            <person name="Xu C."/>
            <person name="Xu H."/>
            <person name="Xu X."/>
            <person name="Cox K."/>
            <person name="Korf I."/>
            <person name="Meyers B.C."/>
            <person name="Michelmore R.W."/>
        </authorList>
    </citation>
    <scope>NUCLEOTIDE SEQUENCE [LARGE SCALE GENOMIC DNA]</scope>
    <source>
        <strain evidence="16">cv. Salinas</strain>
        <tissue evidence="15">Seedlings</tissue>
    </source>
</reference>
<evidence type="ECO:0000256" key="1">
    <source>
        <dbReference type="ARBA" id="ARBA00004123"/>
    </source>
</evidence>
<dbReference type="EMBL" id="NBSK02000005">
    <property type="protein sequence ID" value="KAJ0202873.1"/>
    <property type="molecule type" value="Genomic_DNA"/>
</dbReference>
<protein>
    <recommendedName>
        <fullName evidence="10">Heat stress transcription factor</fullName>
    </recommendedName>
</protein>
<evidence type="ECO:0000256" key="6">
    <source>
        <dbReference type="ARBA" id="ARBA00023125"/>
    </source>
</evidence>
<evidence type="ECO:0000313" key="16">
    <source>
        <dbReference type="Proteomes" id="UP000235145"/>
    </source>
</evidence>
<comment type="function">
    <text evidence="9">DNA-binding protein that specifically binds heat shock promoter elements (HSE) and activates transcription.</text>
</comment>
<dbReference type="GO" id="GO:0005634">
    <property type="term" value="C:nucleus"/>
    <property type="evidence" value="ECO:0000318"/>
    <property type="project" value="GO_Central"/>
</dbReference>
<evidence type="ECO:0000256" key="10">
    <source>
        <dbReference type="ARBA" id="ARBA00081483"/>
    </source>
</evidence>
<keyword evidence="5" id="KW-0346">Stress response</keyword>
<sequence length="382" mass="44626">MEEGKETIQVEMDTGDGGGGGGQDFLKIIEEPMVGLGGDLSEGKLKIKEEPMLVYDDQDDLLGGGCLSKSPVWVARPIEGLRDGGPPPFLKKTFEMVDDPRTDSIISWSDSNKSFILWDPHKFSTDLLPRRFKHNNFSSFVRQLNTYRFKKIDPDRWEFANELFQKGKKHLLRDIKRRTNQTQTIQKQPELEPQTNSTIESELKILRKDRTALRQEILKMKQQQETTNKHLQMVQERMQRMEFKQQQLMVFMSKAFRNPIFVQLLQHLVQKQELDSVEMCKKRKLENMLSTEELDRVQQVWNMIEPDMHTVLSSDESATFQDQKTSDQRSGVKCSNYNSENFILWEKLMEDELIFGDESGKEHSETYLQEWEELIPKSDPLV</sequence>